<feature type="domain" description="Golgin subfamily A member 7/ERF4" evidence="8">
    <location>
        <begin position="32"/>
        <end position="139"/>
    </location>
</feature>
<dbReference type="EMBL" id="SEYY01001151">
    <property type="protein sequence ID" value="KAB7505667.1"/>
    <property type="molecule type" value="Genomic_DNA"/>
</dbReference>
<comment type="similarity">
    <text evidence="2">Belongs to the ERF4 family.</text>
</comment>
<organism evidence="9 10">
    <name type="scientific">Armadillidium nasatum</name>
    <dbReference type="NCBI Taxonomy" id="96803"/>
    <lineage>
        <taxon>Eukaryota</taxon>
        <taxon>Metazoa</taxon>
        <taxon>Ecdysozoa</taxon>
        <taxon>Arthropoda</taxon>
        <taxon>Crustacea</taxon>
        <taxon>Multicrustacea</taxon>
        <taxon>Malacostraca</taxon>
        <taxon>Eumalacostraca</taxon>
        <taxon>Peracarida</taxon>
        <taxon>Isopoda</taxon>
        <taxon>Oniscidea</taxon>
        <taxon>Crinocheta</taxon>
        <taxon>Armadillidiidae</taxon>
        <taxon>Armadillidium</taxon>
    </lineage>
</organism>
<dbReference type="Pfam" id="PF10256">
    <property type="entry name" value="Erf4"/>
    <property type="match status" value="1"/>
</dbReference>
<dbReference type="Proteomes" id="UP000326759">
    <property type="component" value="Unassembled WGS sequence"/>
</dbReference>
<evidence type="ECO:0000256" key="4">
    <source>
        <dbReference type="ARBA" id="ARBA00018463"/>
    </source>
</evidence>
<comment type="subcellular location">
    <subcellularLocation>
        <location evidence="1">Endoplasmic reticulum membrane</location>
        <topology evidence="1">Peripheral membrane protein</topology>
    </subcellularLocation>
</comment>
<evidence type="ECO:0000256" key="2">
    <source>
        <dbReference type="ARBA" id="ARBA00007732"/>
    </source>
</evidence>
<dbReference type="InterPro" id="IPR019383">
    <property type="entry name" value="Golgin_A_7/ERF4"/>
</dbReference>
<keyword evidence="10" id="KW-1185">Reference proteome</keyword>
<gene>
    <name evidence="9" type="primary">GOLGA7B</name>
    <name evidence="9" type="ORF">Anas_01260</name>
</gene>
<keyword evidence="5" id="KW-0256">Endoplasmic reticulum</keyword>
<evidence type="ECO:0000313" key="10">
    <source>
        <dbReference type="Proteomes" id="UP000326759"/>
    </source>
</evidence>
<accession>A0A5N5THE7</accession>
<feature type="region of interest" description="Disordered" evidence="7">
    <location>
        <begin position="1"/>
        <end position="25"/>
    </location>
</feature>
<evidence type="ECO:0000256" key="5">
    <source>
        <dbReference type="ARBA" id="ARBA00022824"/>
    </source>
</evidence>
<evidence type="ECO:0000259" key="8">
    <source>
        <dbReference type="Pfam" id="PF10256"/>
    </source>
</evidence>
<evidence type="ECO:0000256" key="3">
    <source>
        <dbReference type="ARBA" id="ARBA00011396"/>
    </source>
</evidence>
<reference evidence="9 10" key="1">
    <citation type="journal article" date="2019" name="PLoS Biol.">
        <title>Sex chromosomes control vertical transmission of feminizing Wolbachia symbionts in an isopod.</title>
        <authorList>
            <person name="Becking T."/>
            <person name="Chebbi M.A."/>
            <person name="Giraud I."/>
            <person name="Moumen B."/>
            <person name="Laverre T."/>
            <person name="Caubet Y."/>
            <person name="Peccoud J."/>
            <person name="Gilbert C."/>
            <person name="Cordaux R."/>
        </authorList>
    </citation>
    <scope>NUCLEOTIDE SEQUENCE [LARGE SCALE GENOMIC DNA]</scope>
    <source>
        <strain evidence="9">ANa2</strain>
        <tissue evidence="9">Whole body excluding digestive tract and cuticle</tissue>
    </source>
</reference>
<keyword evidence="6" id="KW-0472">Membrane</keyword>
<dbReference type="PANTHER" id="PTHR13254:SF0">
    <property type="entry name" value="GOLGIN SUBFAMILY A MEMBER 7_ERF4 DOMAIN-CONTAINING PROTEIN"/>
    <property type="match status" value="1"/>
</dbReference>
<dbReference type="GO" id="GO:0005789">
    <property type="term" value="C:endoplasmic reticulum membrane"/>
    <property type="evidence" value="ECO:0007669"/>
    <property type="project" value="UniProtKB-SubCell"/>
</dbReference>
<dbReference type="PANTHER" id="PTHR13254">
    <property type="entry name" value="GOLGI AUTOANTIGEN, GOLGIN SUBFAMILY A, 7"/>
    <property type="match status" value="1"/>
</dbReference>
<dbReference type="OrthoDB" id="2190159at2759"/>
<dbReference type="InterPro" id="IPR051371">
    <property type="entry name" value="Ras_palmitoyltransferase"/>
</dbReference>
<comment type="caution">
    <text evidence="9">The sequence shown here is derived from an EMBL/GenBank/DDBJ whole genome shotgun (WGS) entry which is preliminary data.</text>
</comment>
<dbReference type="AlphaFoldDB" id="A0A5N5THE7"/>
<evidence type="ECO:0000313" key="9">
    <source>
        <dbReference type="EMBL" id="KAB7505667.1"/>
    </source>
</evidence>
<protein>
    <recommendedName>
        <fullName evidence="4">Ras modification protein ERF4</fullName>
    </recommendedName>
</protein>
<comment type="subunit">
    <text evidence="3">Interacts with ERF2.</text>
</comment>
<name>A0A5N5THE7_9CRUS</name>
<dbReference type="GO" id="GO:0006612">
    <property type="term" value="P:protein targeting to membrane"/>
    <property type="evidence" value="ECO:0007669"/>
    <property type="project" value="TreeGrafter"/>
</dbReference>
<dbReference type="GO" id="GO:0002178">
    <property type="term" value="C:palmitoyltransferase complex"/>
    <property type="evidence" value="ECO:0007669"/>
    <property type="project" value="TreeGrafter"/>
</dbReference>
<proteinExistence type="inferred from homology"/>
<evidence type="ECO:0000256" key="7">
    <source>
        <dbReference type="SAM" id="MobiDB-lite"/>
    </source>
</evidence>
<evidence type="ECO:0000256" key="6">
    <source>
        <dbReference type="ARBA" id="ARBA00023136"/>
    </source>
</evidence>
<sequence>MAGNQNHGTPLDDMSSNRGNSATTNPQNCMKIFIQRDYSEGTSVKFQARFPQELDGKIERSLFENTVNHINSLFLEAEKMSCSRYCEGCIGCITAYLIFLCVETHYEQMMKKVTKYVSEQNERIWVPRGLLLTNPVERGT</sequence>
<evidence type="ECO:0000256" key="1">
    <source>
        <dbReference type="ARBA" id="ARBA00004406"/>
    </source>
</evidence>